<feature type="binding site" evidence="10">
    <location>
        <begin position="359"/>
        <end position="366"/>
    </location>
    <ligand>
        <name>GTP</name>
        <dbReference type="ChEBI" id="CHEBI:37565"/>
    </ligand>
</feature>
<evidence type="ECO:0000256" key="5">
    <source>
        <dbReference type="ARBA" id="ARBA00022540"/>
    </source>
</evidence>
<dbReference type="NCBIfam" id="TIGR00487">
    <property type="entry name" value="IF-2"/>
    <property type="match status" value="1"/>
</dbReference>
<evidence type="ECO:0000256" key="11">
    <source>
        <dbReference type="RuleBase" id="RU000644"/>
    </source>
</evidence>
<proteinExistence type="inferred from homology"/>
<keyword evidence="5 10" id="KW-0396">Initiation factor</keyword>
<evidence type="ECO:0000256" key="8">
    <source>
        <dbReference type="ARBA" id="ARBA00023134"/>
    </source>
</evidence>
<feature type="binding site" evidence="10">
    <location>
        <begin position="405"/>
        <end position="409"/>
    </location>
    <ligand>
        <name>GTP</name>
        <dbReference type="ChEBI" id="CHEBI:37565"/>
    </ligand>
</feature>
<dbReference type="FunFam" id="2.40.30.10:FF:000054">
    <property type="entry name" value="Translation initiation factor IF-2"/>
    <property type="match status" value="1"/>
</dbReference>
<gene>
    <name evidence="10 15" type="primary">infB</name>
    <name evidence="15" type="ORF">NCTC12264_01567</name>
</gene>
<dbReference type="SUPFAM" id="SSF52156">
    <property type="entry name" value="Initiation factor IF2/eIF5b, domain 3"/>
    <property type="match status" value="1"/>
</dbReference>
<dbReference type="InterPro" id="IPR015760">
    <property type="entry name" value="TIF_IF2"/>
</dbReference>
<dbReference type="GO" id="GO:0005829">
    <property type="term" value="C:cytosol"/>
    <property type="evidence" value="ECO:0007669"/>
    <property type="project" value="TreeGrafter"/>
</dbReference>
<evidence type="ECO:0000313" key="16">
    <source>
        <dbReference type="Proteomes" id="UP000254161"/>
    </source>
</evidence>
<feature type="region of interest" description="Disordered" evidence="13">
    <location>
        <begin position="63"/>
        <end position="122"/>
    </location>
</feature>
<keyword evidence="7 10" id="KW-0648">Protein biosynthesis</keyword>
<feature type="compositionally biased region" description="Basic and acidic residues" evidence="13">
    <location>
        <begin position="137"/>
        <end position="148"/>
    </location>
</feature>
<organism evidence="15 16">
    <name type="scientific">Campylobacter upsaliensis</name>
    <dbReference type="NCBI Taxonomy" id="28080"/>
    <lineage>
        <taxon>Bacteria</taxon>
        <taxon>Pseudomonadati</taxon>
        <taxon>Campylobacterota</taxon>
        <taxon>Epsilonproteobacteria</taxon>
        <taxon>Campylobacterales</taxon>
        <taxon>Campylobacteraceae</taxon>
        <taxon>Campylobacter</taxon>
    </lineage>
</organism>
<evidence type="ECO:0000256" key="4">
    <source>
        <dbReference type="ARBA" id="ARBA00022490"/>
    </source>
</evidence>
<dbReference type="Gene3D" id="3.40.50.300">
    <property type="entry name" value="P-loop containing nucleotide triphosphate hydrolases"/>
    <property type="match status" value="1"/>
</dbReference>
<evidence type="ECO:0000256" key="12">
    <source>
        <dbReference type="RuleBase" id="RU000645"/>
    </source>
</evidence>
<dbReference type="SUPFAM" id="SSF50447">
    <property type="entry name" value="Translation proteins"/>
    <property type="match status" value="2"/>
</dbReference>
<dbReference type="InterPro" id="IPR000795">
    <property type="entry name" value="T_Tr_GTP-bd_dom"/>
</dbReference>
<dbReference type="Proteomes" id="UP000254161">
    <property type="component" value="Unassembled WGS sequence"/>
</dbReference>
<dbReference type="PROSITE" id="PS51722">
    <property type="entry name" value="G_TR_2"/>
    <property type="match status" value="1"/>
</dbReference>
<feature type="domain" description="Tr-type G" evidence="14">
    <location>
        <begin position="350"/>
        <end position="519"/>
    </location>
</feature>
<dbReference type="Pfam" id="PF22042">
    <property type="entry name" value="EF-G_D2"/>
    <property type="match status" value="1"/>
</dbReference>
<dbReference type="InterPro" id="IPR023115">
    <property type="entry name" value="TIF_IF2_dom3"/>
</dbReference>
<name>A0A381EK74_CAMUP</name>
<comment type="subcellular location">
    <subcellularLocation>
        <location evidence="1 10 12">Cytoplasm</location>
    </subcellularLocation>
</comment>
<evidence type="ECO:0000256" key="3">
    <source>
        <dbReference type="ARBA" id="ARBA00020675"/>
    </source>
</evidence>
<keyword evidence="6 10" id="KW-0547">Nucleotide-binding</keyword>
<dbReference type="InterPro" id="IPR006847">
    <property type="entry name" value="IF2_N"/>
</dbReference>
<dbReference type="PANTHER" id="PTHR43381:SF5">
    <property type="entry name" value="TR-TYPE G DOMAIN-CONTAINING PROTEIN"/>
    <property type="match status" value="1"/>
</dbReference>
<reference evidence="15 16" key="1">
    <citation type="submission" date="2018-06" db="EMBL/GenBank/DDBJ databases">
        <authorList>
            <consortium name="Pathogen Informatics"/>
            <person name="Doyle S."/>
        </authorList>
    </citation>
    <scope>NUCLEOTIDE SEQUENCE [LARGE SCALE GENOMIC DNA]</scope>
    <source>
        <strain evidence="15 16">NCTC12264</strain>
    </source>
</reference>
<dbReference type="InterPro" id="IPR036925">
    <property type="entry name" value="TIF_IF2_dom3_sf"/>
</dbReference>
<evidence type="ECO:0000259" key="14">
    <source>
        <dbReference type="PROSITE" id="PS51722"/>
    </source>
</evidence>
<dbReference type="Pfam" id="PF11987">
    <property type="entry name" value="IF-2"/>
    <property type="match status" value="1"/>
</dbReference>
<evidence type="ECO:0000256" key="7">
    <source>
        <dbReference type="ARBA" id="ARBA00022917"/>
    </source>
</evidence>
<dbReference type="PROSITE" id="PS01176">
    <property type="entry name" value="IF2"/>
    <property type="match status" value="1"/>
</dbReference>
<dbReference type="GO" id="GO:0005525">
    <property type="term" value="F:GTP binding"/>
    <property type="evidence" value="ECO:0007669"/>
    <property type="project" value="UniProtKB-KW"/>
</dbReference>
<feature type="region of interest" description="G-domain" evidence="10">
    <location>
        <begin position="353"/>
        <end position="501"/>
    </location>
</feature>
<dbReference type="CDD" id="cd03692">
    <property type="entry name" value="mtIF2_IVc"/>
    <property type="match status" value="1"/>
</dbReference>
<dbReference type="CDD" id="cd03702">
    <property type="entry name" value="IF2_mtIF2_II"/>
    <property type="match status" value="1"/>
</dbReference>
<dbReference type="FunFam" id="2.40.30.10:FF:000008">
    <property type="entry name" value="Translation initiation factor IF-2"/>
    <property type="match status" value="1"/>
</dbReference>
<dbReference type="Pfam" id="PF04760">
    <property type="entry name" value="IF2_N"/>
    <property type="match status" value="2"/>
</dbReference>
<dbReference type="SUPFAM" id="SSF52540">
    <property type="entry name" value="P-loop containing nucleoside triphosphate hydrolases"/>
    <property type="match status" value="1"/>
</dbReference>
<dbReference type="AlphaFoldDB" id="A0A381EK74"/>
<dbReference type="FunFam" id="3.40.50.10050:FF:000001">
    <property type="entry name" value="Translation initiation factor IF-2"/>
    <property type="match status" value="1"/>
</dbReference>
<feature type="binding site" evidence="10">
    <location>
        <begin position="459"/>
        <end position="462"/>
    </location>
    <ligand>
        <name>GTP</name>
        <dbReference type="ChEBI" id="CHEBI:37565"/>
    </ligand>
</feature>
<dbReference type="Pfam" id="PF03144">
    <property type="entry name" value="GTP_EFTU_D2"/>
    <property type="match status" value="1"/>
</dbReference>
<dbReference type="InterPro" id="IPR000178">
    <property type="entry name" value="TF_IF2_bacterial-like"/>
</dbReference>
<dbReference type="InterPro" id="IPR005225">
    <property type="entry name" value="Small_GTP-bd"/>
</dbReference>
<dbReference type="Pfam" id="PF00009">
    <property type="entry name" value="GTP_EFTU"/>
    <property type="match status" value="1"/>
</dbReference>
<dbReference type="RefSeq" id="WP_115630794.1">
    <property type="nucleotide sequence ID" value="NZ_UFUZ01000001.1"/>
</dbReference>
<keyword evidence="8 10" id="KW-0342">GTP-binding</keyword>
<dbReference type="InterPro" id="IPR004161">
    <property type="entry name" value="EFTu-like_2"/>
</dbReference>
<comment type="similarity">
    <text evidence="2 10 11">Belongs to the TRAFAC class translation factor GTPase superfamily. Classic translation factor GTPase family. IF-2 subfamily.</text>
</comment>
<evidence type="ECO:0000256" key="10">
    <source>
        <dbReference type="HAMAP-Rule" id="MF_00100"/>
    </source>
</evidence>
<dbReference type="InterPro" id="IPR009000">
    <property type="entry name" value="Transl_B-barrel_sf"/>
</dbReference>
<dbReference type="GO" id="GO:0003743">
    <property type="term" value="F:translation initiation factor activity"/>
    <property type="evidence" value="ECO:0007669"/>
    <property type="project" value="UniProtKB-UniRule"/>
</dbReference>
<sequence>MAKVRIHEIAKELGYDSKDIIQKANELGLDIKTASNAVEPEIAAGIYEYIQTKTIPAIFKKKEKKTGKNLKKEEKSKAVKAKKETKKEEPKEEIQEKIEPLKEEAKEEIKEEKNEPKSLASATLAKRRGLVIVKKKKDEQEFKKEEQKSSTSAAERPSLSMIFSNADENLKKKKKEKKALVATKKESVEKMDFLESQDFGDISLDDEDEVVLPDFSVKEKEVAQNTPKKPPNFLRQNNSINFGEVGIQRRSRKKPPKRVEKKESEAITSLEIPKEIRVYEFADKLGKNTSEIISKLFMLGMMTTKNDFLDETAIEILAEEFGIEIKIIDEVSEFDYVKDYDMGDEESLEPRAPVITIMGHVDHGKTSLLDYIRNSRVVSGEAGGITQHVGAYMVEKNGRKITFIDTPGHEAFTAMRARGASITDIVIIVVAADDGVKPQTKEAINHAKAANVPIIIAINKMDKEDANPDMVKTQLAEMEIMPVEWGGSYEFVPVSAKVGTGIEDLLEIVLLQADLLELKANSKTLAKASVIESSVQKGRGAVATIIVQNGTLKVGSTIVAGVAYGKIKTMSDDTGRVLKEIKPGECGVIVGLSEVAEAGEILIAVKSDKEAREYAAKRYEYNRQKELSKSTKISIDELGAKIKEGNLKALSVILKADVQGSLEALKASLEKLKNDEIKVNIIHSGVGGITQSDIELASASEDSVVLGFNIRPTGEIKERAKDKGVEIKTYNVIYNLLDDVKALLGGIMSPIISEEQLGQAEVRQVISVPKIGQIAGCMVSEGVINRGAKIRLIRDGVVVYEGNVSSLKRFKDDVKEVAKGYECGVGIEDCDDMRVGDYIESYKEVEQRVSL</sequence>
<accession>A0A381EK74</accession>
<dbReference type="GO" id="GO:0003924">
    <property type="term" value="F:GTPase activity"/>
    <property type="evidence" value="ECO:0007669"/>
    <property type="project" value="UniProtKB-UniRule"/>
</dbReference>
<evidence type="ECO:0000256" key="9">
    <source>
        <dbReference type="ARBA" id="ARBA00025162"/>
    </source>
</evidence>
<evidence type="ECO:0000256" key="2">
    <source>
        <dbReference type="ARBA" id="ARBA00007733"/>
    </source>
</evidence>
<protein>
    <recommendedName>
        <fullName evidence="3 10">Translation initiation factor IF-2</fullName>
    </recommendedName>
</protein>
<dbReference type="NCBIfam" id="TIGR00231">
    <property type="entry name" value="small_GTP"/>
    <property type="match status" value="1"/>
</dbReference>
<dbReference type="Gene3D" id="1.10.10.2480">
    <property type="match status" value="1"/>
</dbReference>
<dbReference type="InterPro" id="IPR053905">
    <property type="entry name" value="EF-G-like_DII"/>
</dbReference>
<dbReference type="Gene3D" id="3.40.50.10050">
    <property type="entry name" value="Translation initiation factor IF- 2, domain 3"/>
    <property type="match status" value="1"/>
</dbReference>
<keyword evidence="4 10" id="KW-0963">Cytoplasm</keyword>
<evidence type="ECO:0000256" key="1">
    <source>
        <dbReference type="ARBA" id="ARBA00004496"/>
    </source>
</evidence>
<evidence type="ECO:0000256" key="6">
    <source>
        <dbReference type="ARBA" id="ARBA00022741"/>
    </source>
</evidence>
<dbReference type="HAMAP" id="MF_00100_B">
    <property type="entry name" value="IF_2_B"/>
    <property type="match status" value="1"/>
</dbReference>
<comment type="function">
    <text evidence="9 10 11">One of the essential components for the initiation of protein synthesis. Protects formylmethionyl-tRNA from spontaneous hydrolysis and promotes its binding to the 30S ribosomal subunits. Also involved in the hydrolysis of GTP during the formation of the 70S ribosomal complex.</text>
</comment>
<dbReference type="PANTHER" id="PTHR43381">
    <property type="entry name" value="TRANSLATION INITIATION FACTOR IF-2-RELATED"/>
    <property type="match status" value="1"/>
</dbReference>
<dbReference type="InterPro" id="IPR027417">
    <property type="entry name" value="P-loop_NTPase"/>
</dbReference>
<dbReference type="CDD" id="cd01887">
    <property type="entry name" value="IF2_eIF5B"/>
    <property type="match status" value="1"/>
</dbReference>
<feature type="compositionally biased region" description="Basic and acidic residues" evidence="13">
    <location>
        <begin position="70"/>
        <end position="116"/>
    </location>
</feature>
<dbReference type="FunFam" id="3.40.50.300:FF:000019">
    <property type="entry name" value="Translation initiation factor IF-2"/>
    <property type="match status" value="1"/>
</dbReference>
<dbReference type="EMBL" id="UFUZ01000001">
    <property type="protein sequence ID" value="SUX27323.1"/>
    <property type="molecule type" value="Genomic_DNA"/>
</dbReference>
<dbReference type="InterPro" id="IPR044145">
    <property type="entry name" value="IF2_II"/>
</dbReference>
<dbReference type="Gene3D" id="2.40.30.10">
    <property type="entry name" value="Translation factors"/>
    <property type="match status" value="2"/>
</dbReference>
<evidence type="ECO:0000313" key="15">
    <source>
        <dbReference type="EMBL" id="SUX27323.1"/>
    </source>
</evidence>
<evidence type="ECO:0000256" key="13">
    <source>
        <dbReference type="SAM" id="MobiDB-lite"/>
    </source>
</evidence>
<feature type="region of interest" description="Disordered" evidence="13">
    <location>
        <begin position="137"/>
        <end position="162"/>
    </location>
</feature>